<dbReference type="InterPro" id="IPR000640">
    <property type="entry name" value="EFG_V-like"/>
</dbReference>
<dbReference type="NCBIfam" id="NF009381">
    <property type="entry name" value="PRK12740.1-5"/>
    <property type="match status" value="1"/>
</dbReference>
<dbReference type="AlphaFoldDB" id="A0A7Y6DXR0"/>
<dbReference type="Pfam" id="PF00009">
    <property type="entry name" value="GTP_EFTU"/>
    <property type="match status" value="1"/>
</dbReference>
<comment type="caution">
    <text evidence="4">The sequence shown here is derived from an EMBL/GenBank/DDBJ whole genome shotgun (WGS) entry which is preliminary data.</text>
</comment>
<dbReference type="InterPro" id="IPR009000">
    <property type="entry name" value="Transl_B-barrel_sf"/>
</dbReference>
<dbReference type="InterPro" id="IPR035649">
    <property type="entry name" value="EFG_V"/>
</dbReference>
<dbReference type="InterPro" id="IPR035647">
    <property type="entry name" value="EFG_III/V"/>
</dbReference>
<dbReference type="NCBIfam" id="TIGR00231">
    <property type="entry name" value="small_GTP"/>
    <property type="match status" value="1"/>
</dbReference>
<dbReference type="GO" id="GO:0032790">
    <property type="term" value="P:ribosome disassembly"/>
    <property type="evidence" value="ECO:0007669"/>
    <property type="project" value="TreeGrafter"/>
</dbReference>
<sequence>MDQAMTPRIRTVALVGAAGSGKTTLTESLLHRAGVLTRAGRVEDGSTVTDHEPEEIARGISLGLGVAPFPWTATDGNAYDVTLLDTPGSADFAGAVDAALTAADLALVVVSAVDGVQAGTHAAWRLAAEAGVPRMVVVTKEDKARADFRHVLADLRAAFGDGLVPLELPLGEETSFTGVADVLSEQGLAYDREGRHRTEALPAGIADEEHRLHDEVTEEIVAHDDDQLERYLSGEVPTPAELESTLAQEVRTGEAFPVLLASGVTGVGVDRLADLLCELGPSPTDRTARVQAGKTVVEVAADPAGPTLLYAFRTLADPFVGQVTMFKVLSGTVRNGDRLLNTATRTEERIPGLFRLRGKEHLPVDAVPAGQIGAVAKLTGTPSGSLLAERTGPGASMTARPPRVRDTVYALALEPVTQSDDDRLSAALARLTAEDPTLSIDRTGESTVLRGLGDTHLAVALERLARVFGVHVSTSPVPVGYRETIRRPVEAEGKVKKQSGGHGQFAVVQLRVSPLPHGSGFEFVDAIVGGAIPRTYVQAVHKGVIEAMASGGPHGYPVVDLRVEVYDGKSHSVDSSDMAFRTAAGNGVREALHSAGTTVLEPISRVSVTVPISAQGDVMSDLSARRGHINATTSLDDGLVQIDASVPEAELGRYVLDLRSLTGGRAELTMAPGTFEVCPDHLVPA</sequence>
<dbReference type="InterPro" id="IPR053905">
    <property type="entry name" value="EF-G-like_DII"/>
</dbReference>
<dbReference type="SUPFAM" id="SSF54211">
    <property type="entry name" value="Ribosomal protein S5 domain 2-like"/>
    <property type="match status" value="1"/>
</dbReference>
<evidence type="ECO:0000256" key="2">
    <source>
        <dbReference type="ARBA" id="ARBA00023134"/>
    </source>
</evidence>
<organism evidence="4 5">
    <name type="scientific">Cellulomonas humilata</name>
    <dbReference type="NCBI Taxonomy" id="144055"/>
    <lineage>
        <taxon>Bacteria</taxon>
        <taxon>Bacillati</taxon>
        <taxon>Actinomycetota</taxon>
        <taxon>Actinomycetes</taxon>
        <taxon>Micrococcales</taxon>
        <taxon>Cellulomonadaceae</taxon>
        <taxon>Cellulomonas</taxon>
    </lineage>
</organism>
<feature type="domain" description="Tr-type G" evidence="3">
    <location>
        <begin position="7"/>
        <end position="284"/>
    </location>
</feature>
<gene>
    <name evidence="4" type="ORF">HP550_08115</name>
</gene>
<dbReference type="NCBIfam" id="NF009379">
    <property type="entry name" value="PRK12740.1-3"/>
    <property type="match status" value="1"/>
</dbReference>
<dbReference type="GO" id="GO:0003746">
    <property type="term" value="F:translation elongation factor activity"/>
    <property type="evidence" value="ECO:0007669"/>
    <property type="project" value="UniProtKB-KW"/>
</dbReference>
<dbReference type="InterPro" id="IPR000795">
    <property type="entry name" value="T_Tr_GTP-bd_dom"/>
</dbReference>
<dbReference type="Proteomes" id="UP000565724">
    <property type="component" value="Unassembled WGS sequence"/>
</dbReference>
<dbReference type="GO" id="GO:0005525">
    <property type="term" value="F:GTP binding"/>
    <property type="evidence" value="ECO:0007669"/>
    <property type="project" value="UniProtKB-KW"/>
</dbReference>
<accession>A0A7Y6DXR0</accession>
<keyword evidence="2" id="KW-0342">GTP-binding</keyword>
<name>A0A7Y6DXR0_9CELL</name>
<dbReference type="Pfam" id="PF00679">
    <property type="entry name" value="EFG_C"/>
    <property type="match status" value="1"/>
</dbReference>
<dbReference type="SUPFAM" id="SSF50447">
    <property type="entry name" value="Translation proteins"/>
    <property type="match status" value="1"/>
</dbReference>
<dbReference type="SUPFAM" id="SSF54980">
    <property type="entry name" value="EF-G C-terminal domain-like"/>
    <property type="match status" value="2"/>
</dbReference>
<dbReference type="InterPro" id="IPR005517">
    <property type="entry name" value="Transl_elong_EFG/EF2_IV"/>
</dbReference>
<dbReference type="InterPro" id="IPR027417">
    <property type="entry name" value="P-loop_NTPase"/>
</dbReference>
<protein>
    <submittedName>
        <fullName evidence="4">Elongation factor G</fullName>
    </submittedName>
</protein>
<dbReference type="SMART" id="SM00889">
    <property type="entry name" value="EFG_IV"/>
    <property type="match status" value="1"/>
</dbReference>
<dbReference type="CDD" id="cd04170">
    <property type="entry name" value="EF-G_bact"/>
    <property type="match status" value="1"/>
</dbReference>
<dbReference type="InterPro" id="IPR047872">
    <property type="entry name" value="EFG_IV"/>
</dbReference>
<dbReference type="SUPFAM" id="SSF52540">
    <property type="entry name" value="P-loop containing nucleoside triphosphate hydrolases"/>
    <property type="match status" value="1"/>
</dbReference>
<dbReference type="Gene3D" id="2.40.30.10">
    <property type="entry name" value="Translation factors"/>
    <property type="match status" value="1"/>
</dbReference>
<dbReference type="CDD" id="cd03713">
    <property type="entry name" value="EFG_mtEFG_C"/>
    <property type="match status" value="1"/>
</dbReference>
<dbReference type="EMBL" id="JABMCI010000060">
    <property type="protein sequence ID" value="NUU17214.1"/>
    <property type="molecule type" value="Genomic_DNA"/>
</dbReference>
<dbReference type="CDD" id="cd01434">
    <property type="entry name" value="EFG_mtEFG1_IV"/>
    <property type="match status" value="1"/>
</dbReference>
<dbReference type="Pfam" id="PF22042">
    <property type="entry name" value="EF-G_D2"/>
    <property type="match status" value="1"/>
</dbReference>
<keyword evidence="4" id="KW-0251">Elongation factor</keyword>
<dbReference type="Pfam" id="PF03764">
    <property type="entry name" value="EFG_IV"/>
    <property type="match status" value="1"/>
</dbReference>
<evidence type="ECO:0000256" key="1">
    <source>
        <dbReference type="ARBA" id="ARBA00022741"/>
    </source>
</evidence>
<evidence type="ECO:0000313" key="5">
    <source>
        <dbReference type="Proteomes" id="UP000565724"/>
    </source>
</evidence>
<dbReference type="Gene3D" id="3.40.50.300">
    <property type="entry name" value="P-loop containing nucleotide triphosphate hydrolases"/>
    <property type="match status" value="1"/>
</dbReference>
<dbReference type="InterPro" id="IPR014721">
    <property type="entry name" value="Ribsml_uS5_D2-typ_fold_subgr"/>
</dbReference>
<dbReference type="FunFam" id="3.30.70.240:FF:000001">
    <property type="entry name" value="Elongation factor G"/>
    <property type="match status" value="1"/>
</dbReference>
<dbReference type="Gene3D" id="3.30.70.240">
    <property type="match status" value="1"/>
</dbReference>
<evidence type="ECO:0000313" key="4">
    <source>
        <dbReference type="EMBL" id="NUU17214.1"/>
    </source>
</evidence>
<keyword evidence="1" id="KW-0547">Nucleotide-binding</keyword>
<dbReference type="PANTHER" id="PTHR43261">
    <property type="entry name" value="TRANSLATION ELONGATION FACTOR G-RELATED"/>
    <property type="match status" value="1"/>
</dbReference>
<dbReference type="InterPro" id="IPR041095">
    <property type="entry name" value="EFG_II"/>
</dbReference>
<dbReference type="SMART" id="SM00838">
    <property type="entry name" value="EFG_C"/>
    <property type="match status" value="1"/>
</dbReference>
<keyword evidence="4" id="KW-0648">Protein biosynthesis</keyword>
<dbReference type="InterPro" id="IPR020568">
    <property type="entry name" value="Ribosomal_Su5_D2-typ_SF"/>
</dbReference>
<dbReference type="PROSITE" id="PS51722">
    <property type="entry name" value="G_TR_2"/>
    <property type="match status" value="1"/>
</dbReference>
<dbReference type="GO" id="GO:0003924">
    <property type="term" value="F:GTPase activity"/>
    <property type="evidence" value="ECO:0007669"/>
    <property type="project" value="InterPro"/>
</dbReference>
<dbReference type="Pfam" id="PF14492">
    <property type="entry name" value="EFG_III"/>
    <property type="match status" value="1"/>
</dbReference>
<reference evidence="4 5" key="1">
    <citation type="submission" date="2020-05" db="EMBL/GenBank/DDBJ databases">
        <title>Genome Sequencing of Type Strains.</title>
        <authorList>
            <person name="Lemaire J.F."/>
            <person name="Inderbitzin P."/>
            <person name="Gregorio O.A."/>
            <person name="Collins S.B."/>
            <person name="Wespe N."/>
            <person name="Knight-Connoni V."/>
        </authorList>
    </citation>
    <scope>NUCLEOTIDE SEQUENCE [LARGE SCALE GENOMIC DNA]</scope>
    <source>
        <strain evidence="4 5">ATCC 25174</strain>
    </source>
</reference>
<proteinExistence type="predicted"/>
<dbReference type="InterPro" id="IPR005225">
    <property type="entry name" value="Small_GTP-bd"/>
</dbReference>
<keyword evidence="5" id="KW-1185">Reference proteome</keyword>
<dbReference type="Gene3D" id="3.30.70.870">
    <property type="entry name" value="Elongation Factor G (Translational Gtpase), domain 3"/>
    <property type="match status" value="1"/>
</dbReference>
<dbReference type="RefSeq" id="WP_175347094.1">
    <property type="nucleotide sequence ID" value="NZ_JABMCI010000060.1"/>
</dbReference>
<dbReference type="PANTHER" id="PTHR43261:SF6">
    <property type="entry name" value="ELONGATION FACTOR G-LIKE PROTEIN"/>
    <property type="match status" value="1"/>
</dbReference>
<evidence type="ECO:0000259" key="3">
    <source>
        <dbReference type="PROSITE" id="PS51722"/>
    </source>
</evidence>
<dbReference type="Gene3D" id="3.30.230.10">
    <property type="match status" value="1"/>
</dbReference>